<protein>
    <recommendedName>
        <fullName evidence="6">Large ribosomal subunit protein mL43</fullName>
    </recommendedName>
</protein>
<proteinExistence type="inferred from homology"/>
<evidence type="ECO:0000256" key="3">
    <source>
        <dbReference type="ARBA" id="ARBA00022980"/>
    </source>
</evidence>
<dbReference type="PANTHER" id="PTHR21396">
    <property type="entry name" value="39S RIBOSOMAL PROTEIN L43"/>
    <property type="match status" value="1"/>
</dbReference>
<dbReference type="InterPro" id="IPR039927">
    <property type="entry name" value="Ribosomal_mL43"/>
</dbReference>
<dbReference type="EMBL" id="CP093345">
    <property type="protein sequence ID" value="WOG91564.1"/>
    <property type="molecule type" value="Genomic_DNA"/>
</dbReference>
<dbReference type="GO" id="GO:0005762">
    <property type="term" value="C:mitochondrial large ribosomal subunit"/>
    <property type="evidence" value="ECO:0007669"/>
    <property type="project" value="TreeGrafter"/>
</dbReference>
<accession>A0AAF0WL39</accession>
<organism evidence="8 9">
    <name type="scientific">Daucus carota subsp. sativus</name>
    <name type="common">Carrot</name>
    <dbReference type="NCBI Taxonomy" id="79200"/>
    <lineage>
        <taxon>Eukaryota</taxon>
        <taxon>Viridiplantae</taxon>
        <taxon>Streptophyta</taxon>
        <taxon>Embryophyta</taxon>
        <taxon>Tracheophyta</taxon>
        <taxon>Spermatophyta</taxon>
        <taxon>Magnoliopsida</taxon>
        <taxon>eudicotyledons</taxon>
        <taxon>Gunneridae</taxon>
        <taxon>Pentapetalae</taxon>
        <taxon>asterids</taxon>
        <taxon>campanulids</taxon>
        <taxon>Apiales</taxon>
        <taxon>Apiaceae</taxon>
        <taxon>Apioideae</taxon>
        <taxon>Scandiceae</taxon>
        <taxon>Daucinae</taxon>
        <taxon>Daucus</taxon>
        <taxon>Daucus sect. Daucus</taxon>
    </lineage>
</organism>
<dbReference type="KEGG" id="dcr:108211315"/>
<keyword evidence="9" id="KW-1185">Reference proteome</keyword>
<dbReference type="SUPFAM" id="SSF52833">
    <property type="entry name" value="Thioredoxin-like"/>
    <property type="match status" value="1"/>
</dbReference>
<dbReference type="SMART" id="SM00916">
    <property type="entry name" value="L51_S25_CI-B8"/>
    <property type="match status" value="1"/>
</dbReference>
<sequence>MSQRGVWQLKKLVVSYCNWGGSSRGVREFMETKLPAFKESNPQLEVETKHIGGQHPHLEGIYRNKNERNVCVRNMTPEEVLECATKLRNSLGRKVVKLKTRHVTKHPSVQGTWTTALKL</sequence>
<evidence type="ECO:0000313" key="9">
    <source>
        <dbReference type="Proteomes" id="UP000077755"/>
    </source>
</evidence>
<evidence type="ECO:0000259" key="7">
    <source>
        <dbReference type="SMART" id="SM00916"/>
    </source>
</evidence>
<evidence type="ECO:0000256" key="5">
    <source>
        <dbReference type="ARBA" id="ARBA00023274"/>
    </source>
</evidence>
<dbReference type="FunFam" id="3.40.30.10:FF:000175">
    <property type="entry name" value="54S ribosomal protein L51, mitochondrial"/>
    <property type="match status" value="1"/>
</dbReference>
<dbReference type="AlphaFoldDB" id="A0AAF0WL39"/>
<evidence type="ECO:0000256" key="1">
    <source>
        <dbReference type="ARBA" id="ARBA00004173"/>
    </source>
</evidence>
<keyword evidence="3" id="KW-0689">Ribosomal protein</keyword>
<name>A0AAF0WL39_DAUCS</name>
<keyword evidence="4" id="KW-0496">Mitochondrion</keyword>
<dbReference type="Gene3D" id="3.40.30.10">
    <property type="entry name" value="Glutaredoxin"/>
    <property type="match status" value="1"/>
</dbReference>
<feature type="domain" description="Ribosomal protein/NADH dehydrogenase" evidence="7">
    <location>
        <begin position="18"/>
        <end position="91"/>
    </location>
</feature>
<dbReference type="GO" id="GO:0003735">
    <property type="term" value="F:structural constituent of ribosome"/>
    <property type="evidence" value="ECO:0007669"/>
    <property type="project" value="InterPro"/>
</dbReference>
<evidence type="ECO:0000313" key="8">
    <source>
        <dbReference type="EMBL" id="WOG91564.1"/>
    </source>
</evidence>
<gene>
    <name evidence="8" type="ORF">DCAR_0310813</name>
</gene>
<evidence type="ECO:0000256" key="6">
    <source>
        <dbReference type="ARBA" id="ARBA00035188"/>
    </source>
</evidence>
<keyword evidence="5" id="KW-0687">Ribonucleoprotein</keyword>
<dbReference type="Proteomes" id="UP000077755">
    <property type="component" value="Chromosome 3"/>
</dbReference>
<dbReference type="Pfam" id="PF05047">
    <property type="entry name" value="L51_S25_CI-B8"/>
    <property type="match status" value="1"/>
</dbReference>
<comment type="similarity">
    <text evidence="2">Belongs to the mitochondrion-specific ribosomal protein mL43 family.</text>
</comment>
<reference evidence="8" key="1">
    <citation type="journal article" date="2016" name="Nat. Genet.">
        <title>A high-quality carrot genome assembly provides new insights into carotenoid accumulation and asterid genome evolution.</title>
        <authorList>
            <person name="Iorizzo M."/>
            <person name="Ellison S."/>
            <person name="Senalik D."/>
            <person name="Zeng P."/>
            <person name="Satapoomin P."/>
            <person name="Huang J."/>
            <person name="Bowman M."/>
            <person name="Iovene M."/>
            <person name="Sanseverino W."/>
            <person name="Cavagnaro P."/>
            <person name="Yildiz M."/>
            <person name="Macko-Podgorni A."/>
            <person name="Moranska E."/>
            <person name="Grzebelus E."/>
            <person name="Grzebelus D."/>
            <person name="Ashrafi H."/>
            <person name="Zheng Z."/>
            <person name="Cheng S."/>
            <person name="Spooner D."/>
            <person name="Van Deynze A."/>
            <person name="Simon P."/>
        </authorList>
    </citation>
    <scope>NUCLEOTIDE SEQUENCE</scope>
    <source>
        <tissue evidence="8">Leaf</tissue>
    </source>
</reference>
<evidence type="ECO:0000256" key="2">
    <source>
        <dbReference type="ARBA" id="ARBA00006073"/>
    </source>
</evidence>
<dbReference type="InterPro" id="IPR007741">
    <property type="entry name" value="Ribosomal_mL43/mS25/NADH_DH"/>
</dbReference>
<dbReference type="InterPro" id="IPR036249">
    <property type="entry name" value="Thioredoxin-like_sf"/>
</dbReference>
<reference evidence="8" key="2">
    <citation type="submission" date="2022-03" db="EMBL/GenBank/DDBJ databases">
        <title>Draft title - Genomic analysis of global carrot germplasm unveils the trajectory of domestication and the origin of high carotenoid orange carrot.</title>
        <authorList>
            <person name="Iorizzo M."/>
            <person name="Ellison S."/>
            <person name="Senalik D."/>
            <person name="Macko-Podgorni A."/>
            <person name="Grzebelus D."/>
            <person name="Bostan H."/>
            <person name="Rolling W."/>
            <person name="Curaba J."/>
            <person name="Simon P."/>
        </authorList>
    </citation>
    <scope>NUCLEOTIDE SEQUENCE</scope>
    <source>
        <tissue evidence="8">Leaf</tissue>
    </source>
</reference>
<dbReference type="GO" id="GO:0032543">
    <property type="term" value="P:mitochondrial translation"/>
    <property type="evidence" value="ECO:0007669"/>
    <property type="project" value="InterPro"/>
</dbReference>
<comment type="subcellular location">
    <subcellularLocation>
        <location evidence="1">Mitochondrion</location>
    </subcellularLocation>
</comment>
<evidence type="ECO:0000256" key="4">
    <source>
        <dbReference type="ARBA" id="ARBA00023128"/>
    </source>
</evidence>
<dbReference type="PANTHER" id="PTHR21396:SF2">
    <property type="entry name" value="LARGE RIBOSOMAL SUBUNIT PROTEIN ML43"/>
    <property type="match status" value="1"/>
</dbReference>